<evidence type="ECO:0000313" key="4">
    <source>
        <dbReference type="Proteomes" id="UP000092967"/>
    </source>
</evidence>
<proteinExistence type="predicted"/>
<feature type="transmembrane region" description="Helical" evidence="1">
    <location>
        <begin position="42"/>
        <end position="60"/>
    </location>
</feature>
<dbReference type="Gene3D" id="3.30.565.10">
    <property type="entry name" value="Histidine kinase-like ATPase, C-terminal domain"/>
    <property type="match status" value="1"/>
</dbReference>
<dbReference type="Pfam" id="PF06580">
    <property type="entry name" value="His_kinase"/>
    <property type="match status" value="1"/>
</dbReference>
<dbReference type="GO" id="GO:0016020">
    <property type="term" value="C:membrane"/>
    <property type="evidence" value="ECO:0007669"/>
    <property type="project" value="InterPro"/>
</dbReference>
<dbReference type="GO" id="GO:0000155">
    <property type="term" value="F:phosphorelay sensor kinase activity"/>
    <property type="evidence" value="ECO:0007669"/>
    <property type="project" value="InterPro"/>
</dbReference>
<evidence type="ECO:0000259" key="2">
    <source>
        <dbReference type="Pfam" id="PF06580"/>
    </source>
</evidence>
<dbReference type="InterPro" id="IPR036890">
    <property type="entry name" value="HATPase_C_sf"/>
</dbReference>
<feature type="transmembrane region" description="Helical" evidence="1">
    <location>
        <begin position="14"/>
        <end position="30"/>
    </location>
</feature>
<dbReference type="InterPro" id="IPR050640">
    <property type="entry name" value="Bact_2-comp_sensor_kinase"/>
</dbReference>
<keyword evidence="1" id="KW-0472">Membrane</keyword>
<organism evidence="3 4">
    <name type="scientific">Wenyingzhuangia fucanilytica</name>
    <dbReference type="NCBI Taxonomy" id="1790137"/>
    <lineage>
        <taxon>Bacteria</taxon>
        <taxon>Pseudomonadati</taxon>
        <taxon>Bacteroidota</taxon>
        <taxon>Flavobacteriia</taxon>
        <taxon>Flavobacteriales</taxon>
        <taxon>Flavobacteriaceae</taxon>
        <taxon>Wenyingzhuangia</taxon>
    </lineage>
</organism>
<dbReference type="InterPro" id="IPR010559">
    <property type="entry name" value="Sig_transdc_His_kin_internal"/>
</dbReference>
<evidence type="ECO:0000256" key="1">
    <source>
        <dbReference type="SAM" id="Phobius"/>
    </source>
</evidence>
<gene>
    <name evidence="3" type="ORF">AXE80_07095</name>
</gene>
<dbReference type="KEGG" id="wfu:AXE80_07095"/>
<reference evidence="3 4" key="1">
    <citation type="submission" date="2016-02" db="EMBL/GenBank/DDBJ databases">
        <authorList>
            <person name="Wen L."/>
            <person name="He K."/>
            <person name="Yang H."/>
        </authorList>
    </citation>
    <scope>NUCLEOTIDE SEQUENCE [LARGE SCALE GENOMIC DNA]</scope>
    <source>
        <strain evidence="3 4">CZ1127</strain>
    </source>
</reference>
<dbReference type="Proteomes" id="UP000092967">
    <property type="component" value="Chromosome"/>
</dbReference>
<protein>
    <submittedName>
        <fullName evidence="3">Histidine kinase</fullName>
    </submittedName>
</protein>
<keyword evidence="3" id="KW-0418">Kinase</keyword>
<name>A0A1B1Y5K0_9FLAO</name>
<feature type="transmembrane region" description="Helical" evidence="1">
    <location>
        <begin position="72"/>
        <end position="96"/>
    </location>
</feature>
<keyword evidence="4" id="KW-1185">Reference proteome</keyword>
<dbReference type="EMBL" id="CP014224">
    <property type="protein sequence ID" value="ANW96056.1"/>
    <property type="molecule type" value="Genomic_DNA"/>
</dbReference>
<dbReference type="PANTHER" id="PTHR34220:SF7">
    <property type="entry name" value="SENSOR HISTIDINE KINASE YPDA"/>
    <property type="match status" value="1"/>
</dbReference>
<accession>A0A1B1Y5K0</accession>
<dbReference type="RefSeq" id="WP_068825795.1">
    <property type="nucleotide sequence ID" value="NZ_CP014224.1"/>
</dbReference>
<dbReference type="STRING" id="1790137.AXE80_07095"/>
<keyword evidence="3" id="KW-0808">Transferase</keyword>
<dbReference type="PANTHER" id="PTHR34220">
    <property type="entry name" value="SENSOR HISTIDINE KINASE YPDA"/>
    <property type="match status" value="1"/>
</dbReference>
<keyword evidence="1" id="KW-0812">Transmembrane</keyword>
<evidence type="ECO:0000313" key="3">
    <source>
        <dbReference type="EMBL" id="ANW96056.1"/>
    </source>
</evidence>
<dbReference type="OrthoDB" id="9809908at2"/>
<dbReference type="AlphaFoldDB" id="A0A1B1Y5K0"/>
<keyword evidence="1" id="KW-1133">Transmembrane helix</keyword>
<sequence length="337" mass="39163">MYTKTNYKNFAKEFLFQLALGSLVFILYSYGRHDRDITFQEFVFFTNQSLGALIIGFFLLPRFFYTQKYWHFAIYTTVVLCIVVFIEEAILERIYFPTTRGRNIAAKIYDLLDVLPTILILLGAKFAWDAITQRKHTKQLELLAKESELQFLKTQINPHFLFNNLNNLYAHAIENSPKTPEFILELSNMLRYMLYDCKATFVPLAREIEQLENFINLNKLQTEGKGKVTFNTNVSENNLKIAPLIFTVFVENAFKHSTSSLSKAIDIVIGLEVDEQNQLIFTCKNNFLNTSTTQDLNKGIGLKNVQKRLNMLYPNKHSLEVSNNNQEYLITLKINLQ</sequence>
<feature type="domain" description="Signal transduction histidine kinase internal region" evidence="2">
    <location>
        <begin position="147"/>
        <end position="223"/>
    </location>
</feature>